<dbReference type="GO" id="GO:0005576">
    <property type="term" value="C:extracellular region"/>
    <property type="evidence" value="ECO:0007669"/>
    <property type="project" value="InterPro"/>
</dbReference>
<keyword evidence="4" id="KW-1185">Reference proteome</keyword>
<dbReference type="Pfam" id="PF00188">
    <property type="entry name" value="CAP"/>
    <property type="match status" value="1"/>
</dbReference>
<feature type="signal peptide" evidence="1">
    <location>
        <begin position="1"/>
        <end position="20"/>
    </location>
</feature>
<dbReference type="STRING" id="307972.A0A2G8LDY5"/>
<dbReference type="InterPro" id="IPR014044">
    <property type="entry name" value="CAP_dom"/>
</dbReference>
<sequence>MARRTFLFIICAFYVACVECTFFSDQEKEEFVRVHNDKRLQALSSDMEYMVWDDDLALSASLWSEGCVFDHGKPNVDIPYQKYGQNLYIQSGVSNRKRTEPSSREITEKWYAEISDYTYDTNACKPGEACGHYTQVVWAKSSRVGCGYAACEQVRGLSMRDTWLTTCNYYPQGNFRGRKPYKRGESCSECPDHYSCFNSLCRNCSDTNAPVCASYSNPDHGISLHYQGVVSSWTTLEPAVKDDLTALVNNFCSKETSTICCPNKSPSSNHT</sequence>
<dbReference type="Proteomes" id="UP000230750">
    <property type="component" value="Unassembled WGS sequence"/>
</dbReference>
<evidence type="ECO:0000256" key="1">
    <source>
        <dbReference type="SAM" id="SignalP"/>
    </source>
</evidence>
<dbReference type="PANTHER" id="PTHR10334">
    <property type="entry name" value="CYSTEINE-RICH SECRETORY PROTEIN-RELATED"/>
    <property type="match status" value="1"/>
</dbReference>
<comment type="caution">
    <text evidence="3">The sequence shown here is derived from an EMBL/GenBank/DDBJ whole genome shotgun (WGS) entry which is preliminary data.</text>
</comment>
<dbReference type="InterPro" id="IPR018244">
    <property type="entry name" value="Allrgn_V5/Tpx1_CS"/>
</dbReference>
<dbReference type="EMBL" id="MRZV01000112">
    <property type="protein sequence ID" value="PIK58478.1"/>
    <property type="molecule type" value="Genomic_DNA"/>
</dbReference>
<dbReference type="Gene3D" id="3.40.33.10">
    <property type="entry name" value="CAP"/>
    <property type="match status" value="1"/>
</dbReference>
<dbReference type="OrthoDB" id="337038at2759"/>
<evidence type="ECO:0000313" key="3">
    <source>
        <dbReference type="EMBL" id="PIK58478.1"/>
    </source>
</evidence>
<name>A0A2G8LDY5_STIJA</name>
<feature type="chain" id="PRO_5013930095" evidence="1">
    <location>
        <begin position="21"/>
        <end position="271"/>
    </location>
</feature>
<dbReference type="SMR" id="A0A2G8LDY5"/>
<dbReference type="PRINTS" id="PR00837">
    <property type="entry name" value="V5TPXLIKE"/>
</dbReference>
<evidence type="ECO:0000259" key="2">
    <source>
        <dbReference type="SMART" id="SM00198"/>
    </source>
</evidence>
<dbReference type="PRINTS" id="PR00838">
    <property type="entry name" value="V5ALLERGEN"/>
</dbReference>
<reference evidence="3 4" key="1">
    <citation type="journal article" date="2017" name="PLoS Biol.">
        <title>The sea cucumber genome provides insights into morphological evolution and visceral regeneration.</title>
        <authorList>
            <person name="Zhang X."/>
            <person name="Sun L."/>
            <person name="Yuan J."/>
            <person name="Sun Y."/>
            <person name="Gao Y."/>
            <person name="Zhang L."/>
            <person name="Li S."/>
            <person name="Dai H."/>
            <person name="Hamel J.F."/>
            <person name="Liu C."/>
            <person name="Yu Y."/>
            <person name="Liu S."/>
            <person name="Lin W."/>
            <person name="Guo K."/>
            <person name="Jin S."/>
            <person name="Xu P."/>
            <person name="Storey K.B."/>
            <person name="Huan P."/>
            <person name="Zhang T."/>
            <person name="Zhou Y."/>
            <person name="Zhang J."/>
            <person name="Lin C."/>
            <person name="Li X."/>
            <person name="Xing L."/>
            <person name="Huo D."/>
            <person name="Sun M."/>
            <person name="Wang L."/>
            <person name="Mercier A."/>
            <person name="Li F."/>
            <person name="Yang H."/>
            <person name="Xiang J."/>
        </authorList>
    </citation>
    <scope>NUCLEOTIDE SEQUENCE [LARGE SCALE GENOMIC DNA]</scope>
    <source>
        <strain evidence="3">Shaxun</strain>
        <tissue evidence="3">Muscle</tissue>
    </source>
</reference>
<dbReference type="SUPFAM" id="SSF55797">
    <property type="entry name" value="PR-1-like"/>
    <property type="match status" value="1"/>
</dbReference>
<protein>
    <submittedName>
        <fullName evidence="3">Peptidase inhibitor 16</fullName>
    </submittedName>
</protein>
<evidence type="ECO:0000313" key="4">
    <source>
        <dbReference type="Proteomes" id="UP000230750"/>
    </source>
</evidence>
<dbReference type="AlphaFoldDB" id="A0A2G8LDY5"/>
<feature type="domain" description="SCP" evidence="2">
    <location>
        <begin position="26"/>
        <end position="177"/>
    </location>
</feature>
<organism evidence="3 4">
    <name type="scientific">Stichopus japonicus</name>
    <name type="common">Sea cucumber</name>
    <dbReference type="NCBI Taxonomy" id="307972"/>
    <lineage>
        <taxon>Eukaryota</taxon>
        <taxon>Metazoa</taxon>
        <taxon>Echinodermata</taxon>
        <taxon>Eleutherozoa</taxon>
        <taxon>Echinozoa</taxon>
        <taxon>Holothuroidea</taxon>
        <taxon>Aspidochirotacea</taxon>
        <taxon>Aspidochirotida</taxon>
        <taxon>Stichopodidae</taxon>
        <taxon>Apostichopus</taxon>
    </lineage>
</organism>
<dbReference type="PROSITE" id="PS01009">
    <property type="entry name" value="CRISP_1"/>
    <property type="match status" value="1"/>
</dbReference>
<proteinExistence type="predicted"/>
<keyword evidence="1" id="KW-0732">Signal</keyword>
<dbReference type="SMART" id="SM00198">
    <property type="entry name" value="SCP"/>
    <property type="match status" value="1"/>
</dbReference>
<accession>A0A2G8LDY5</accession>
<gene>
    <name evidence="3" type="ORF">BSL78_04611</name>
</gene>
<dbReference type="InterPro" id="IPR002413">
    <property type="entry name" value="V5_allergen-like"/>
</dbReference>
<dbReference type="InterPro" id="IPR035940">
    <property type="entry name" value="CAP_sf"/>
</dbReference>
<dbReference type="InterPro" id="IPR001283">
    <property type="entry name" value="CRISP-related"/>
</dbReference>